<evidence type="ECO:0000313" key="12">
    <source>
        <dbReference type="Proteomes" id="UP000002866"/>
    </source>
</evidence>
<dbReference type="Proteomes" id="UP000002866">
    <property type="component" value="Chromosome 3"/>
</dbReference>
<keyword evidence="12" id="KW-1185">Reference proteome</keyword>
<feature type="transmembrane region" description="Helical" evidence="10">
    <location>
        <begin position="81"/>
        <end position="101"/>
    </location>
</feature>
<dbReference type="GO" id="GO:0006614">
    <property type="term" value="P:SRP-dependent cotranslational protein targeting to membrane"/>
    <property type="evidence" value="ECO:0007669"/>
    <property type="project" value="EnsemblFungi"/>
</dbReference>
<dbReference type="eggNOG" id="KOG1373">
    <property type="taxonomic scope" value="Eukaryota"/>
</dbReference>
<dbReference type="Gene3D" id="1.10.3370.10">
    <property type="entry name" value="SecY subunit domain"/>
    <property type="match status" value="1"/>
</dbReference>
<dbReference type="InParanoid" id="I2H117"/>
<evidence type="ECO:0000256" key="1">
    <source>
        <dbReference type="ARBA" id="ARBA00004141"/>
    </source>
</evidence>
<comment type="similarity">
    <text evidence="2 9">Belongs to the SecY/SEC61-alpha family.</text>
</comment>
<dbReference type="PANTHER" id="PTHR10906">
    <property type="entry name" value="SECY/SEC61-ALPHA FAMILY MEMBER"/>
    <property type="match status" value="1"/>
</dbReference>
<dbReference type="HOGENOM" id="CLU_031763_2_1_1"/>
<dbReference type="OMA" id="QAYCHIK"/>
<keyword evidence="6 10" id="KW-1133">Transmembrane helix</keyword>
<feature type="transmembrane region" description="Helical" evidence="10">
    <location>
        <begin position="33"/>
        <end position="53"/>
    </location>
</feature>
<evidence type="ECO:0000256" key="8">
    <source>
        <dbReference type="ARBA" id="ARBA00023136"/>
    </source>
</evidence>
<keyword evidence="4 10" id="KW-0812">Transmembrane</keyword>
<dbReference type="PROSITE" id="PS00755">
    <property type="entry name" value="SECY_1"/>
    <property type="match status" value="1"/>
</dbReference>
<comment type="subcellular location">
    <subcellularLocation>
        <location evidence="1">Membrane</location>
        <topology evidence="1">Multi-pass membrane protein</topology>
    </subcellularLocation>
</comment>
<feature type="transmembrane region" description="Helical" evidence="10">
    <location>
        <begin position="289"/>
        <end position="315"/>
    </location>
</feature>
<dbReference type="EMBL" id="HE806318">
    <property type="protein sequence ID" value="CCH60069.1"/>
    <property type="molecule type" value="Genomic_DNA"/>
</dbReference>
<evidence type="ECO:0000256" key="2">
    <source>
        <dbReference type="ARBA" id="ARBA00005751"/>
    </source>
</evidence>
<evidence type="ECO:0000313" key="11">
    <source>
        <dbReference type="EMBL" id="CCH60069.1"/>
    </source>
</evidence>
<evidence type="ECO:0000256" key="9">
    <source>
        <dbReference type="RuleBase" id="RU004349"/>
    </source>
</evidence>
<dbReference type="SUPFAM" id="SSF103491">
    <property type="entry name" value="Preprotein translocase SecY subunit"/>
    <property type="match status" value="1"/>
</dbReference>
<dbReference type="InterPro" id="IPR023201">
    <property type="entry name" value="SecY_dom_sf"/>
</dbReference>
<feature type="transmembrane region" description="Helical" evidence="10">
    <location>
        <begin position="361"/>
        <end position="383"/>
    </location>
</feature>
<accession>I2H117</accession>
<gene>
    <name evidence="11" type="primary">TBLA0C02600</name>
    <name evidence="11" type="ORF">TBLA_0C02600</name>
</gene>
<keyword evidence="7" id="KW-0811">Translocation</keyword>
<proteinExistence type="inferred from homology"/>
<dbReference type="Pfam" id="PF00344">
    <property type="entry name" value="SecY"/>
    <property type="match status" value="1"/>
</dbReference>
<dbReference type="STRING" id="1071380.I2H117"/>
<dbReference type="FunCoup" id="I2H117">
    <property type="interactions" value="200"/>
</dbReference>
<evidence type="ECO:0000256" key="6">
    <source>
        <dbReference type="ARBA" id="ARBA00022989"/>
    </source>
</evidence>
<dbReference type="OrthoDB" id="420669at2759"/>
<dbReference type="KEGG" id="tbl:TBLA_0C02600"/>
<dbReference type="GO" id="GO:0071261">
    <property type="term" value="C:Ssh1 translocon complex"/>
    <property type="evidence" value="ECO:0007669"/>
    <property type="project" value="EnsemblFungi"/>
</dbReference>
<feature type="transmembrane region" description="Helical" evidence="10">
    <location>
        <begin position="174"/>
        <end position="193"/>
    </location>
</feature>
<dbReference type="GO" id="GO:0015031">
    <property type="term" value="P:protein transport"/>
    <property type="evidence" value="ECO:0007669"/>
    <property type="project" value="UniProtKB-KW"/>
</dbReference>
<evidence type="ECO:0008006" key="13">
    <source>
        <dbReference type="Google" id="ProtNLM"/>
    </source>
</evidence>
<evidence type="ECO:0000256" key="3">
    <source>
        <dbReference type="ARBA" id="ARBA00022448"/>
    </source>
</evidence>
<dbReference type="InterPro" id="IPR030659">
    <property type="entry name" value="SecY_CS"/>
</dbReference>
<protein>
    <recommendedName>
        <fullName evidence="13">Translocon Sec61/SecY plug domain-containing protein</fullName>
    </recommendedName>
</protein>
<dbReference type="PIRSF" id="PIRSF004557">
    <property type="entry name" value="SecY"/>
    <property type="match status" value="1"/>
</dbReference>
<reference evidence="11 12" key="1">
    <citation type="journal article" date="2011" name="Proc. Natl. Acad. Sci. U.S.A.">
        <title>Evolutionary erosion of yeast sex chromosomes by mating-type switching accidents.</title>
        <authorList>
            <person name="Gordon J.L."/>
            <person name="Armisen D."/>
            <person name="Proux-Wera E."/>
            <person name="Oheigeartaigh S.S."/>
            <person name="Byrne K.P."/>
            <person name="Wolfe K.H."/>
        </authorList>
    </citation>
    <scope>NUCLEOTIDE SEQUENCE [LARGE SCALE GENOMIC DNA]</scope>
    <source>
        <strain evidence="12">ATCC 34711 / CBS 6284 / DSM 70876 / NBRC 10599 / NRRL Y-10934 / UCD 77-7</strain>
    </source>
</reference>
<dbReference type="AlphaFoldDB" id="I2H117"/>
<feature type="transmembrane region" description="Helical" evidence="10">
    <location>
        <begin position="121"/>
        <end position="142"/>
    </location>
</feature>
<keyword evidence="8 10" id="KW-0472">Membrane</keyword>
<feature type="transmembrane region" description="Helical" evidence="10">
    <location>
        <begin position="148"/>
        <end position="167"/>
    </location>
</feature>
<evidence type="ECO:0000256" key="10">
    <source>
        <dbReference type="SAM" id="Phobius"/>
    </source>
</evidence>
<dbReference type="RefSeq" id="XP_004179588.1">
    <property type="nucleotide sequence ID" value="XM_004179540.1"/>
</dbReference>
<evidence type="ECO:0000256" key="7">
    <source>
        <dbReference type="ARBA" id="ARBA00023010"/>
    </source>
</evidence>
<evidence type="ECO:0000256" key="5">
    <source>
        <dbReference type="ARBA" id="ARBA00022927"/>
    </source>
</evidence>
<evidence type="ECO:0000256" key="4">
    <source>
        <dbReference type="ARBA" id="ARBA00022692"/>
    </source>
</evidence>
<dbReference type="GeneID" id="14495532"/>
<sequence length="493" mass="54138">MAGFRLIDLAKPLQSILPEIELPYENIPFDDKLIYTFVSALVYILCQFPLASISKEHIDVKDPIFFLRNVFASETKTLMEFGLFPLISSSLILQLMAGLRLIDINFKIKSDRQLFQTLTKFLAIVQYIILANIFIFAGYYGSNLSPGQILNLNIQLIGSGIFTTLLCEIVDKGYGFVSGIMTINTVVIATTLVSDALAFNQIAISDSDDTITEAQGAIINLIQSLRASHRTLMGNIVSVFSRDYLPNLSSVLLCILVGVAVAYLHNIRIELPIRSTRARGMNNMYPVRLLNIGCLSILFSYVILFFIHIIAFVFIQLIAKNDPSHIICKIIGHYEVVNNYLYVPTFPLSLLTPPRSIQSMIFKQPLTIIVFPLFLATTGVWFASKWQAISGSSAKDIANDFKEQGITLTGRREQNIAKELEKTIPTASTTGAAVLALTTAVGEFLGLKGQAAGMVVGVCGAFAILEFVTLEYQQSGGQSMLAQVLGGAASAFQ</sequence>
<organism evidence="11 12">
    <name type="scientific">Henningerozyma blattae (strain ATCC 34711 / CBS 6284 / DSM 70876 / NBRC 10599 / NRRL Y-10934 / UCD 77-7)</name>
    <name type="common">Yeast</name>
    <name type="synonym">Tetrapisispora blattae</name>
    <dbReference type="NCBI Taxonomy" id="1071380"/>
    <lineage>
        <taxon>Eukaryota</taxon>
        <taxon>Fungi</taxon>
        <taxon>Dikarya</taxon>
        <taxon>Ascomycota</taxon>
        <taxon>Saccharomycotina</taxon>
        <taxon>Saccharomycetes</taxon>
        <taxon>Saccharomycetales</taxon>
        <taxon>Saccharomycetaceae</taxon>
        <taxon>Henningerozyma</taxon>
    </lineage>
</organism>
<dbReference type="GO" id="GO:0005048">
    <property type="term" value="F:signal sequence binding"/>
    <property type="evidence" value="ECO:0007669"/>
    <property type="project" value="EnsemblFungi"/>
</dbReference>
<dbReference type="InterPro" id="IPR002208">
    <property type="entry name" value="SecY/SEC61-alpha"/>
</dbReference>
<keyword evidence="3" id="KW-0813">Transport</keyword>
<feature type="transmembrane region" description="Helical" evidence="10">
    <location>
        <begin position="248"/>
        <end position="268"/>
    </location>
</feature>
<keyword evidence="5" id="KW-0653">Protein transport</keyword>
<name>I2H117_HENB6</name>